<evidence type="ECO:0000256" key="13">
    <source>
        <dbReference type="ARBA" id="ARBA00023316"/>
    </source>
</evidence>
<dbReference type="PANTHER" id="PTHR30474:SF2">
    <property type="entry name" value="PEPTIDOGLYCAN GLYCOSYLTRANSFERASE FTSW-RELATED"/>
    <property type="match status" value="1"/>
</dbReference>
<feature type="transmembrane region" description="Helical" evidence="22">
    <location>
        <begin position="189"/>
        <end position="205"/>
    </location>
</feature>
<dbReference type="Pfam" id="PF01098">
    <property type="entry name" value="FTSW_RODA_SPOVE"/>
    <property type="match status" value="1"/>
</dbReference>
<dbReference type="GO" id="GO:0015648">
    <property type="term" value="F:lipid-linked peptidoglycan transporter activity"/>
    <property type="evidence" value="ECO:0007669"/>
    <property type="project" value="TreeGrafter"/>
</dbReference>
<comment type="catalytic activity">
    <reaction evidence="20">
        <text>[GlcNAc-(1-&gt;4)-Mur2Ac(oyl-L-Ala-gamma-D-Glu-L-Lys-D-Ala-D-Ala)](n)-di-trans,octa-cis-undecaprenyl diphosphate + beta-D-GlcNAc-(1-&gt;4)-Mur2Ac(oyl-L-Ala-gamma-D-Glu-L-Lys-D-Ala-D-Ala)-di-trans,octa-cis-undecaprenyl diphosphate = [GlcNAc-(1-&gt;4)-Mur2Ac(oyl-L-Ala-gamma-D-Glu-L-Lys-D-Ala-D-Ala)](n+1)-di-trans,octa-cis-undecaprenyl diphosphate + di-trans,octa-cis-undecaprenyl diphosphate + H(+)</text>
        <dbReference type="Rhea" id="RHEA:23708"/>
        <dbReference type="Rhea" id="RHEA-COMP:9602"/>
        <dbReference type="Rhea" id="RHEA-COMP:9603"/>
        <dbReference type="ChEBI" id="CHEBI:15378"/>
        <dbReference type="ChEBI" id="CHEBI:58405"/>
        <dbReference type="ChEBI" id="CHEBI:60033"/>
        <dbReference type="ChEBI" id="CHEBI:78435"/>
        <dbReference type="EC" id="2.4.99.28"/>
    </reaction>
</comment>
<evidence type="ECO:0000256" key="18">
    <source>
        <dbReference type="ARBA" id="ARBA00041418"/>
    </source>
</evidence>
<keyword evidence="4" id="KW-0132">Cell division</keyword>
<keyword evidence="24" id="KW-1185">Reference proteome</keyword>
<dbReference type="AlphaFoldDB" id="U4Q8K3"/>
<dbReference type="Proteomes" id="UP000010802">
    <property type="component" value="Chromosome"/>
</dbReference>
<dbReference type="InterPro" id="IPR001182">
    <property type="entry name" value="FtsW/RodA"/>
</dbReference>
<evidence type="ECO:0000256" key="9">
    <source>
        <dbReference type="ARBA" id="ARBA00022984"/>
    </source>
</evidence>
<name>U4Q8K3_TEPAE</name>
<evidence type="ECO:0000256" key="1">
    <source>
        <dbReference type="ARBA" id="ARBA00004651"/>
    </source>
</evidence>
<evidence type="ECO:0000256" key="20">
    <source>
        <dbReference type="ARBA" id="ARBA00049902"/>
    </source>
</evidence>
<dbReference type="GO" id="GO:0051301">
    <property type="term" value="P:cell division"/>
    <property type="evidence" value="ECO:0007669"/>
    <property type="project" value="UniProtKB-KW"/>
</dbReference>
<feature type="transmembrane region" description="Helical" evidence="22">
    <location>
        <begin position="166"/>
        <end position="183"/>
    </location>
</feature>
<keyword evidence="10 22" id="KW-1133">Transmembrane helix</keyword>
<proteinExistence type="inferred from homology"/>
<keyword evidence="6" id="KW-0808">Transferase</keyword>
<evidence type="ECO:0000256" key="2">
    <source>
        <dbReference type="ARBA" id="ARBA00004752"/>
    </source>
</evidence>
<evidence type="ECO:0000256" key="12">
    <source>
        <dbReference type="ARBA" id="ARBA00023306"/>
    </source>
</evidence>
<evidence type="ECO:0000256" key="3">
    <source>
        <dbReference type="ARBA" id="ARBA00022475"/>
    </source>
</evidence>
<comment type="similarity">
    <text evidence="16">Belongs to the SEDS family. FtsW subfamily.</text>
</comment>
<evidence type="ECO:0000256" key="16">
    <source>
        <dbReference type="ARBA" id="ARBA00038053"/>
    </source>
</evidence>
<keyword evidence="9" id="KW-0573">Peptidoglycan synthesis</keyword>
<feature type="transmembrane region" description="Helical" evidence="22">
    <location>
        <begin position="339"/>
        <end position="360"/>
    </location>
</feature>
<evidence type="ECO:0000256" key="4">
    <source>
        <dbReference type="ARBA" id="ARBA00022618"/>
    </source>
</evidence>
<evidence type="ECO:0000256" key="15">
    <source>
        <dbReference type="ARBA" id="ARBA00033270"/>
    </source>
</evidence>
<dbReference type="GO" id="GO:0009252">
    <property type="term" value="P:peptidoglycan biosynthetic process"/>
    <property type="evidence" value="ECO:0007669"/>
    <property type="project" value="UniProtKB-KW"/>
</dbReference>
<evidence type="ECO:0000256" key="7">
    <source>
        <dbReference type="ARBA" id="ARBA00022692"/>
    </source>
</evidence>
<keyword evidence="5" id="KW-0328">Glycosyltransferase</keyword>
<dbReference type="PANTHER" id="PTHR30474">
    <property type="entry name" value="CELL CYCLE PROTEIN"/>
    <property type="match status" value="1"/>
</dbReference>
<comment type="function">
    <text evidence="21">Peptidoglycan polymerase that is essential for cell division.</text>
</comment>
<dbReference type="GO" id="GO:0071555">
    <property type="term" value="P:cell wall organization"/>
    <property type="evidence" value="ECO:0007669"/>
    <property type="project" value="UniProtKB-KW"/>
</dbReference>
<dbReference type="InterPro" id="IPR013437">
    <property type="entry name" value="FtsW"/>
</dbReference>
<feature type="transmembrane region" description="Helical" evidence="22">
    <location>
        <begin position="226"/>
        <end position="244"/>
    </location>
</feature>
<feature type="transmembrane region" description="Helical" evidence="22">
    <location>
        <begin position="140"/>
        <end position="159"/>
    </location>
</feature>
<evidence type="ECO:0000256" key="10">
    <source>
        <dbReference type="ARBA" id="ARBA00022989"/>
    </source>
</evidence>
<dbReference type="NCBIfam" id="TIGR02615">
    <property type="entry name" value="spoVE"/>
    <property type="match status" value="1"/>
</dbReference>
<evidence type="ECO:0000313" key="23">
    <source>
        <dbReference type="EMBL" id="CDI40623.1"/>
    </source>
</evidence>
<evidence type="ECO:0000256" key="19">
    <source>
        <dbReference type="ARBA" id="ARBA00044770"/>
    </source>
</evidence>
<evidence type="ECO:0000256" key="8">
    <source>
        <dbReference type="ARBA" id="ARBA00022960"/>
    </source>
</evidence>
<keyword evidence="13" id="KW-0961">Cell wall biogenesis/degradation</keyword>
<gene>
    <name evidence="23" type="primary">spoVE</name>
    <name evidence="23" type="ordered locus">TEPIRE1_1240</name>
</gene>
<dbReference type="EMBL" id="HF563609">
    <property type="protein sequence ID" value="CDI40623.1"/>
    <property type="molecule type" value="Genomic_DNA"/>
</dbReference>
<dbReference type="GO" id="GO:0032153">
    <property type="term" value="C:cell division site"/>
    <property type="evidence" value="ECO:0007669"/>
    <property type="project" value="TreeGrafter"/>
</dbReference>
<dbReference type="RefSeq" id="WP_023211472.1">
    <property type="nucleotide sequence ID" value="NC_015519.1"/>
</dbReference>
<evidence type="ECO:0000256" key="22">
    <source>
        <dbReference type="SAM" id="Phobius"/>
    </source>
</evidence>
<keyword evidence="3" id="KW-1003">Cell membrane</keyword>
<keyword evidence="8" id="KW-0133">Cell shape</keyword>
<dbReference type="InterPro" id="IPR013438">
    <property type="entry name" value="SpoVE"/>
</dbReference>
<comment type="subcellular location">
    <subcellularLocation>
        <location evidence="1">Cell membrane</location>
        <topology evidence="1">Multi-pass membrane protein</topology>
    </subcellularLocation>
</comment>
<feature type="transmembrane region" description="Helical" evidence="22">
    <location>
        <begin position="302"/>
        <end position="327"/>
    </location>
</feature>
<dbReference type="eggNOG" id="COG0772">
    <property type="taxonomic scope" value="Bacteria"/>
</dbReference>
<feature type="transmembrane region" description="Helical" evidence="22">
    <location>
        <begin position="264"/>
        <end position="290"/>
    </location>
</feature>
<sequence>MRMSRKPPDFAILFAVLALTCFGMIMVFSSSSVRAYYYFNDSFYFLKRQLIWSVLGFIAMVFFMNYDYWKIKQYEKPIVFVMILLLILVLIPGIGKIVNDARRWIGVGNLTLQPSEIAKLGMIIYLSCGLERKGDKIKSFFIGILPFLIVMGCVCGLILKEPHLSAAVLIGMTTLVILFVAGARIIHMASLGIVGSALALVLIVKKPYRLRRLLSFLDPWKNPSDGGYHIIQSLYALGSGGLIGVGLGRSRQKFFYLPEPQTDFIFSVIGEELGFLGAAFVILLFMFFIWRGYRIAMSAPDMFGKLVATGITTLITLQFLINVAVVTASVPVTGMPLPFISYGGSSLTITMSQVGILLNISKYTEVK</sequence>
<dbReference type="STRING" id="1209989.TepRe1_1139"/>
<protein>
    <recommendedName>
        <fullName evidence="17">Probable peptidoglycan glycosyltransferase FtsW</fullName>
        <ecNumber evidence="19">2.4.99.28</ecNumber>
    </recommendedName>
    <alternativeName>
        <fullName evidence="18">Cell division protein FtsW</fullName>
    </alternativeName>
    <alternativeName>
        <fullName evidence="15">Cell wall polymerase</fullName>
    </alternativeName>
    <alternativeName>
        <fullName evidence="14">Peptidoglycan polymerase</fullName>
    </alternativeName>
</protein>
<evidence type="ECO:0000256" key="21">
    <source>
        <dbReference type="ARBA" id="ARBA00049966"/>
    </source>
</evidence>
<dbReference type="KEGG" id="tae:TepiRe1_1240"/>
<keyword evidence="11 22" id="KW-0472">Membrane</keyword>
<evidence type="ECO:0000313" key="24">
    <source>
        <dbReference type="Proteomes" id="UP000010802"/>
    </source>
</evidence>
<dbReference type="GO" id="GO:0005886">
    <property type="term" value="C:plasma membrane"/>
    <property type="evidence" value="ECO:0007669"/>
    <property type="project" value="UniProtKB-SubCell"/>
</dbReference>
<evidence type="ECO:0000256" key="6">
    <source>
        <dbReference type="ARBA" id="ARBA00022679"/>
    </source>
</evidence>
<keyword evidence="12" id="KW-0131">Cell cycle</keyword>
<evidence type="ECO:0000256" key="17">
    <source>
        <dbReference type="ARBA" id="ARBA00041185"/>
    </source>
</evidence>
<keyword evidence="7 22" id="KW-0812">Transmembrane</keyword>
<dbReference type="GO" id="GO:0008955">
    <property type="term" value="F:peptidoglycan glycosyltransferase activity"/>
    <property type="evidence" value="ECO:0007669"/>
    <property type="project" value="UniProtKB-EC"/>
</dbReference>
<evidence type="ECO:0000256" key="11">
    <source>
        <dbReference type="ARBA" id="ARBA00023136"/>
    </source>
</evidence>
<evidence type="ECO:0000256" key="5">
    <source>
        <dbReference type="ARBA" id="ARBA00022676"/>
    </source>
</evidence>
<feature type="transmembrane region" description="Helical" evidence="22">
    <location>
        <begin position="50"/>
        <end position="66"/>
    </location>
</feature>
<reference evidence="24" key="1">
    <citation type="journal article" date="2013" name="Genome Announc.">
        <title>First genome sequence of a syntrophic acetate-oxidizing bacterium, Tepidanaerobacter acetatoxydans strain Re1.</title>
        <authorList>
            <person name="Manzoor S."/>
            <person name="Bongcam-Rudloff E."/>
            <person name="Schnurer A."/>
            <person name="Muller B."/>
        </authorList>
    </citation>
    <scope>NUCLEOTIDE SEQUENCE [LARGE SCALE GENOMIC DNA]</scope>
    <source>
        <strain evidence="24">Re1</strain>
    </source>
</reference>
<comment type="pathway">
    <text evidence="2">Cell wall biogenesis; peptidoglycan biosynthesis.</text>
</comment>
<dbReference type="EC" id="2.4.99.28" evidence="19"/>
<feature type="transmembrane region" description="Helical" evidence="22">
    <location>
        <begin position="78"/>
        <end position="98"/>
    </location>
</feature>
<organism evidence="23 24">
    <name type="scientific">Tepidanaerobacter acetatoxydans (strain DSM 21804 / JCM 16047 / Re1)</name>
    <dbReference type="NCBI Taxonomy" id="1209989"/>
    <lineage>
        <taxon>Bacteria</taxon>
        <taxon>Bacillati</taxon>
        <taxon>Bacillota</taxon>
        <taxon>Clostridia</taxon>
        <taxon>Thermosediminibacterales</taxon>
        <taxon>Tepidanaerobacteraceae</taxon>
        <taxon>Tepidanaerobacter</taxon>
    </lineage>
</organism>
<evidence type="ECO:0000256" key="14">
    <source>
        <dbReference type="ARBA" id="ARBA00032370"/>
    </source>
</evidence>
<dbReference type="HOGENOM" id="CLU_029243_0_1_9"/>
<dbReference type="NCBIfam" id="TIGR02614">
    <property type="entry name" value="ftsW"/>
    <property type="match status" value="1"/>
</dbReference>
<accession>U4Q8K3</accession>
<dbReference type="GO" id="GO:0008360">
    <property type="term" value="P:regulation of cell shape"/>
    <property type="evidence" value="ECO:0007669"/>
    <property type="project" value="UniProtKB-KW"/>
</dbReference>